<dbReference type="InterPro" id="IPR046977">
    <property type="entry name" value="RsmC/RlmG"/>
</dbReference>
<dbReference type="Proteomes" id="UP001236723">
    <property type="component" value="Unassembled WGS sequence"/>
</dbReference>
<feature type="domain" description="Methyltransferase small" evidence="5">
    <location>
        <begin position="28"/>
        <end position="196"/>
    </location>
</feature>
<dbReference type="EMBL" id="JAUSUP010000008">
    <property type="protein sequence ID" value="MDQ0352409.1"/>
    <property type="molecule type" value="Genomic_DNA"/>
</dbReference>
<evidence type="ECO:0000259" key="5">
    <source>
        <dbReference type="Pfam" id="PF05175"/>
    </source>
</evidence>
<reference evidence="6 7" key="1">
    <citation type="submission" date="2023-07" db="EMBL/GenBank/DDBJ databases">
        <title>Genomic Encyclopedia of Type Strains, Phase IV (KMG-IV): sequencing the most valuable type-strain genomes for metagenomic binning, comparative biology and taxonomic classification.</title>
        <authorList>
            <person name="Goeker M."/>
        </authorList>
    </citation>
    <scope>NUCLEOTIDE SEQUENCE [LARGE SCALE GENOMIC DNA]</scope>
    <source>
        <strain evidence="6 7">DSM 15448</strain>
    </source>
</reference>
<keyword evidence="7" id="KW-1185">Reference proteome</keyword>
<evidence type="ECO:0000313" key="7">
    <source>
        <dbReference type="Proteomes" id="UP001236723"/>
    </source>
</evidence>
<dbReference type="EC" id="2.1.1.172" evidence="6"/>
<dbReference type="PANTHER" id="PTHR47816">
    <property type="entry name" value="RIBOSOMAL RNA SMALL SUBUNIT METHYLTRANSFERASE C"/>
    <property type="match status" value="1"/>
</dbReference>
<name>A0ABU0DVC5_9BACI</name>
<gene>
    <name evidence="6" type="ORF">J2R98_002253</name>
</gene>
<dbReference type="CDD" id="cd02440">
    <property type="entry name" value="AdoMet_MTases"/>
    <property type="match status" value="1"/>
</dbReference>
<dbReference type="InterPro" id="IPR007848">
    <property type="entry name" value="Small_mtfrase_dom"/>
</dbReference>
<accession>A0ABU0DVC5</accession>
<protein>
    <submittedName>
        <fullName evidence="6">16S rRNA (Guanine1207-N2)-methyltransferase</fullName>
        <ecNumber evidence="6">2.1.1.172</ecNumber>
    </submittedName>
</protein>
<dbReference type="InterPro" id="IPR002052">
    <property type="entry name" value="DNA_methylase_N6_adenine_CS"/>
</dbReference>
<dbReference type="PANTHER" id="PTHR47816:SF4">
    <property type="entry name" value="RIBOSOMAL RNA SMALL SUBUNIT METHYLTRANSFERASE C"/>
    <property type="match status" value="1"/>
</dbReference>
<evidence type="ECO:0000313" key="6">
    <source>
        <dbReference type="EMBL" id="MDQ0352409.1"/>
    </source>
</evidence>
<dbReference type="SUPFAM" id="SSF53335">
    <property type="entry name" value="S-adenosyl-L-methionine-dependent methyltransferases"/>
    <property type="match status" value="1"/>
</dbReference>
<proteinExistence type="predicted"/>
<dbReference type="Gene3D" id="3.40.50.150">
    <property type="entry name" value="Vaccinia Virus protein VP39"/>
    <property type="match status" value="1"/>
</dbReference>
<evidence type="ECO:0000256" key="2">
    <source>
        <dbReference type="ARBA" id="ARBA00022552"/>
    </source>
</evidence>
<dbReference type="RefSeq" id="WP_307068955.1">
    <property type="nucleotide sequence ID" value="NZ_JAUSUP010000008.1"/>
</dbReference>
<keyword evidence="3 6" id="KW-0489">Methyltransferase</keyword>
<evidence type="ECO:0000256" key="4">
    <source>
        <dbReference type="ARBA" id="ARBA00022679"/>
    </source>
</evidence>
<evidence type="ECO:0000256" key="3">
    <source>
        <dbReference type="ARBA" id="ARBA00022603"/>
    </source>
</evidence>
<dbReference type="PROSITE" id="PS00092">
    <property type="entry name" value="N6_MTASE"/>
    <property type="match status" value="1"/>
</dbReference>
<dbReference type="GO" id="GO:0052914">
    <property type="term" value="F:16S rRNA (guanine(1207)-N(2))-methyltransferase activity"/>
    <property type="evidence" value="ECO:0007669"/>
    <property type="project" value="UniProtKB-EC"/>
</dbReference>
<evidence type="ECO:0000256" key="1">
    <source>
        <dbReference type="ARBA" id="ARBA00022490"/>
    </source>
</evidence>
<sequence length="201" mass="22455">MSDHYYVNNPQKQSNPSRFQTTINSYNLIFQTDDGVFSKKQIDYGTRVLIDQFESPEIEGDLLDVGCGYGPIGVVLAKSNKNHNVVMIDINERAVNLANQNIEKNGVTNATAYVSDGLSGVKQKGFAAIVTNPPFRAGKDVVVNIIEESREKLKEDGYFWLVAQKKQGAPSLKNKMEEVFGNVEVVKRDKGYYVLKSKKID</sequence>
<keyword evidence="4 6" id="KW-0808">Transferase</keyword>
<comment type="caution">
    <text evidence="6">The sequence shown here is derived from an EMBL/GenBank/DDBJ whole genome shotgun (WGS) entry which is preliminary data.</text>
</comment>
<keyword evidence="1" id="KW-0963">Cytoplasm</keyword>
<organism evidence="6 7">
    <name type="scientific">Alkalibacillus filiformis</name>
    <dbReference type="NCBI Taxonomy" id="200990"/>
    <lineage>
        <taxon>Bacteria</taxon>
        <taxon>Bacillati</taxon>
        <taxon>Bacillota</taxon>
        <taxon>Bacilli</taxon>
        <taxon>Bacillales</taxon>
        <taxon>Bacillaceae</taxon>
        <taxon>Alkalibacillus</taxon>
    </lineage>
</organism>
<keyword evidence="2" id="KW-0698">rRNA processing</keyword>
<dbReference type="Pfam" id="PF05175">
    <property type="entry name" value="MTS"/>
    <property type="match status" value="1"/>
</dbReference>
<dbReference type="InterPro" id="IPR029063">
    <property type="entry name" value="SAM-dependent_MTases_sf"/>
</dbReference>